<organism evidence="4 5">
    <name type="scientific">Leptospira alexanderi serovar Manhao 3 str. L 60</name>
    <dbReference type="NCBI Taxonomy" id="1049759"/>
    <lineage>
        <taxon>Bacteria</taxon>
        <taxon>Pseudomonadati</taxon>
        <taxon>Spirochaetota</taxon>
        <taxon>Spirochaetia</taxon>
        <taxon>Leptospirales</taxon>
        <taxon>Leptospiraceae</taxon>
        <taxon>Leptospira</taxon>
    </lineage>
</organism>
<keyword evidence="3" id="KW-1133">Transmembrane helix</keyword>
<gene>
    <name evidence="4" type="ORF">LEP1GSC062_2815</name>
</gene>
<dbReference type="Pfam" id="PF01344">
    <property type="entry name" value="Kelch_1"/>
    <property type="match status" value="1"/>
</dbReference>
<dbReference type="PANTHER" id="PTHR46344">
    <property type="entry name" value="OS02G0202900 PROTEIN"/>
    <property type="match status" value="1"/>
</dbReference>
<feature type="transmembrane region" description="Helical" evidence="3">
    <location>
        <begin position="7"/>
        <end position="26"/>
    </location>
</feature>
<dbReference type="Proteomes" id="UP000018747">
    <property type="component" value="Unassembled WGS sequence"/>
</dbReference>
<dbReference type="EMBL" id="AHMT02000022">
    <property type="protein sequence ID" value="EQA63247.1"/>
    <property type="molecule type" value="Genomic_DNA"/>
</dbReference>
<keyword evidence="3" id="KW-0812">Transmembrane</keyword>
<dbReference type="SUPFAM" id="SSF117281">
    <property type="entry name" value="Kelch motif"/>
    <property type="match status" value="2"/>
</dbReference>
<dbReference type="InterPro" id="IPR037293">
    <property type="entry name" value="Gal_Oxidase_central_sf"/>
</dbReference>
<evidence type="ECO:0000256" key="3">
    <source>
        <dbReference type="SAM" id="Phobius"/>
    </source>
</evidence>
<reference evidence="4" key="1">
    <citation type="submission" date="2013-05" db="EMBL/GenBank/DDBJ databases">
        <authorList>
            <person name="Harkins D.M."/>
            <person name="Durkin A.S."/>
            <person name="Brinkac L.M."/>
            <person name="Haft D.H."/>
            <person name="Selengut J.D."/>
            <person name="Sanka R."/>
            <person name="DePew J."/>
            <person name="Purushe J."/>
            <person name="Hartskeerl R.A."/>
            <person name="Ahmed A."/>
            <person name="van der Linden H."/>
            <person name="Goris M.G.A."/>
            <person name="Vinetz J.M."/>
            <person name="Sutton G.G."/>
            <person name="Nierman W.C."/>
            <person name="Fouts D.E."/>
        </authorList>
    </citation>
    <scope>NUCLEOTIDE SEQUENCE [LARGE SCALE GENOMIC DNA]</scope>
    <source>
        <strain evidence="4">L 60</strain>
    </source>
</reference>
<evidence type="ECO:0000313" key="4">
    <source>
        <dbReference type="EMBL" id="EQA63247.1"/>
    </source>
</evidence>
<dbReference type="AlphaFoldDB" id="V6I1K0"/>
<keyword evidence="3" id="KW-0472">Membrane</keyword>
<evidence type="ECO:0000313" key="5">
    <source>
        <dbReference type="Proteomes" id="UP000018747"/>
    </source>
</evidence>
<accession>V6I1K0</accession>
<dbReference type="InterPro" id="IPR015915">
    <property type="entry name" value="Kelch-typ_b-propeller"/>
</dbReference>
<keyword evidence="1" id="KW-0880">Kelch repeat</keyword>
<protein>
    <submittedName>
        <fullName evidence="4">Galactose oxidase, central domain protein</fullName>
    </submittedName>
</protein>
<dbReference type="Gene3D" id="2.130.10.80">
    <property type="entry name" value="Galactose oxidase/kelch, beta-propeller"/>
    <property type="match status" value="1"/>
</dbReference>
<comment type="caution">
    <text evidence="4">The sequence shown here is derived from an EMBL/GenBank/DDBJ whole genome shotgun (WGS) entry which is preliminary data.</text>
</comment>
<proteinExistence type="predicted"/>
<sequence>MKNRSNYFFLNRFLYIFSIVLLFLQMNCKYEHTPLISNEQLVIIQFLRNVGFQGRFAHSSVKLLDGSVLFCGGTNGMGTIYKSCYSFNEVDNIVKYAGDMNFERTSFAMHLLDSGKVLIAGGAGYDNLLILSLEIYDPLTKSFTIGSKLNFGRVYFASTKLNNGNIFISGGIGVQGQVVKSIEVFNPTSNAITLGNNEMSVGRFYHTATTLDVGNVLIAGGSDGVNSQLSSVELYNPNTGSFSNTGNLLHSRARHTSTLLANGTVLITSGRVIDNATHTSYEPFGEIYVPGTGLFALTTSPLNIPRRSHTSNLLSNGNVIICGGYVFIDNEKISKPTSSCEVFQNTDNKYVKKISLLSPRANPILEVLNSGKLFVFGGIESDGFFVNDINTDNSGELIDLQTNSITITRIFLQ</sequence>
<dbReference type="InterPro" id="IPR006652">
    <property type="entry name" value="Kelch_1"/>
</dbReference>
<dbReference type="Gene3D" id="2.120.10.80">
    <property type="entry name" value="Kelch-type beta propeller"/>
    <property type="match status" value="2"/>
</dbReference>
<keyword evidence="2" id="KW-0677">Repeat</keyword>
<dbReference type="PANTHER" id="PTHR46344:SF27">
    <property type="entry name" value="KELCH REPEAT SUPERFAMILY PROTEIN"/>
    <property type="match status" value="1"/>
</dbReference>
<keyword evidence="5" id="KW-1185">Reference proteome</keyword>
<dbReference type="SMART" id="SM00612">
    <property type="entry name" value="Kelch"/>
    <property type="match status" value="4"/>
</dbReference>
<evidence type="ECO:0000256" key="1">
    <source>
        <dbReference type="ARBA" id="ARBA00022441"/>
    </source>
</evidence>
<name>V6I1K0_9LEPT</name>
<evidence type="ECO:0000256" key="2">
    <source>
        <dbReference type="ARBA" id="ARBA00022737"/>
    </source>
</evidence>